<keyword evidence="2" id="KW-0472">Membrane</keyword>
<evidence type="ECO:0000256" key="1">
    <source>
        <dbReference type="SAM" id="MobiDB-lite"/>
    </source>
</evidence>
<proteinExistence type="predicted"/>
<gene>
    <name evidence="3" type="ORF">VTJ83DRAFT_4624</name>
</gene>
<feature type="compositionally biased region" description="Basic and acidic residues" evidence="1">
    <location>
        <begin position="101"/>
        <end position="110"/>
    </location>
</feature>
<evidence type="ECO:0000313" key="4">
    <source>
        <dbReference type="Proteomes" id="UP001600064"/>
    </source>
</evidence>
<organism evidence="3 4">
    <name type="scientific">Remersonia thermophila</name>
    <dbReference type="NCBI Taxonomy" id="72144"/>
    <lineage>
        <taxon>Eukaryota</taxon>
        <taxon>Fungi</taxon>
        <taxon>Dikarya</taxon>
        <taxon>Ascomycota</taxon>
        <taxon>Pezizomycotina</taxon>
        <taxon>Sordariomycetes</taxon>
        <taxon>Sordariomycetidae</taxon>
        <taxon>Sordariales</taxon>
        <taxon>Sordariales incertae sedis</taxon>
        <taxon>Remersonia</taxon>
    </lineage>
</organism>
<reference evidence="3 4" key="1">
    <citation type="journal article" date="2024" name="Commun. Biol.">
        <title>Comparative genomic analysis of thermophilic fungi reveals convergent evolutionary adaptations and gene losses.</title>
        <authorList>
            <person name="Steindorff A.S."/>
            <person name="Aguilar-Pontes M.V."/>
            <person name="Robinson A.J."/>
            <person name="Andreopoulos B."/>
            <person name="LaButti K."/>
            <person name="Kuo A."/>
            <person name="Mondo S."/>
            <person name="Riley R."/>
            <person name="Otillar R."/>
            <person name="Haridas S."/>
            <person name="Lipzen A."/>
            <person name="Grimwood J."/>
            <person name="Schmutz J."/>
            <person name="Clum A."/>
            <person name="Reid I.D."/>
            <person name="Moisan M.C."/>
            <person name="Butler G."/>
            <person name="Nguyen T.T.M."/>
            <person name="Dewar K."/>
            <person name="Conant G."/>
            <person name="Drula E."/>
            <person name="Henrissat B."/>
            <person name="Hansel C."/>
            <person name="Singer S."/>
            <person name="Hutchinson M.I."/>
            <person name="de Vries R.P."/>
            <person name="Natvig D.O."/>
            <person name="Powell A.J."/>
            <person name="Tsang A."/>
            <person name="Grigoriev I.V."/>
        </authorList>
    </citation>
    <scope>NUCLEOTIDE SEQUENCE [LARGE SCALE GENOMIC DNA]</scope>
    <source>
        <strain evidence="3 4">ATCC 22073</strain>
    </source>
</reference>
<accession>A0ABR4DCN4</accession>
<feature type="transmembrane region" description="Helical" evidence="2">
    <location>
        <begin position="40"/>
        <end position="62"/>
    </location>
</feature>
<keyword evidence="2" id="KW-1133">Transmembrane helix</keyword>
<comment type="caution">
    <text evidence="3">The sequence shown here is derived from an EMBL/GenBank/DDBJ whole genome shotgun (WGS) entry which is preliminary data.</text>
</comment>
<name>A0ABR4DCN4_9PEZI</name>
<keyword evidence="4" id="KW-1185">Reference proteome</keyword>
<dbReference type="RefSeq" id="XP_070866074.1">
    <property type="nucleotide sequence ID" value="XM_071011134.1"/>
</dbReference>
<feature type="region of interest" description="Disordered" evidence="1">
    <location>
        <begin position="78"/>
        <end position="110"/>
    </location>
</feature>
<dbReference type="GeneID" id="98125778"/>
<protein>
    <submittedName>
        <fullName evidence="3">Uncharacterized protein</fullName>
    </submittedName>
</protein>
<dbReference type="EMBL" id="JAZGUE010000004">
    <property type="protein sequence ID" value="KAL2267347.1"/>
    <property type="molecule type" value="Genomic_DNA"/>
</dbReference>
<sequence length="246" mass="26219">MPPLNVIADADAPAIQNIAAYIWPRTEDTTDTSASISSDIQATIGVTVFAGCILIAVGGWFLRKHLLARKKRKQEAEEAEAEAAGAASDDTTGPYDEFEDGLGKRPELEGSRVAHELSGMVVPKELEAIEKPVELGGTPRAELETCWNDALTWSAVQQRLPITSTVLEGPMKQSPSVITLPSSSSLSAAVTGTSTGALESEYKSSLRFSPFADPEGILRSSNSSTLNHQSGICQIGIFLSTQFPTR</sequence>
<dbReference type="Proteomes" id="UP001600064">
    <property type="component" value="Unassembled WGS sequence"/>
</dbReference>
<evidence type="ECO:0000256" key="2">
    <source>
        <dbReference type="SAM" id="Phobius"/>
    </source>
</evidence>
<keyword evidence="2" id="KW-0812">Transmembrane</keyword>
<evidence type="ECO:0000313" key="3">
    <source>
        <dbReference type="EMBL" id="KAL2267347.1"/>
    </source>
</evidence>